<evidence type="ECO:0000256" key="1">
    <source>
        <dbReference type="SAM" id="MobiDB-lite"/>
    </source>
</evidence>
<feature type="compositionally biased region" description="Basic and acidic residues" evidence="1">
    <location>
        <begin position="15"/>
        <end position="30"/>
    </location>
</feature>
<accession>A0A0H3NXF7</accession>
<evidence type="ECO:0000313" key="2">
    <source>
        <dbReference type="EMBL" id="CBY25567.1"/>
    </source>
</evidence>
<name>A0A0H3NXF7_YERE1</name>
<dbReference type="KEGG" id="yey:Y11_26141"/>
<dbReference type="EMBL" id="FR729477">
    <property type="protein sequence ID" value="CBY25567.1"/>
    <property type="molecule type" value="Genomic_DNA"/>
</dbReference>
<evidence type="ECO:0000313" key="3">
    <source>
        <dbReference type="Proteomes" id="UP000008084"/>
    </source>
</evidence>
<dbReference type="PATRIC" id="fig|930944.6.peg.2598"/>
<gene>
    <name evidence="2" type="ordered locus">Y11_26141</name>
</gene>
<dbReference type="Proteomes" id="UP000008084">
    <property type="component" value="Chromosome"/>
</dbReference>
<dbReference type="AlphaFoldDB" id="A0A0H3NXF7"/>
<proteinExistence type="predicted"/>
<organism evidence="2 3">
    <name type="scientific">Yersinia enterocolitica subsp. palearctica serotype O:3 (strain DSM 13030 / CIP 106945 / Y11)</name>
    <dbReference type="NCBI Taxonomy" id="930944"/>
    <lineage>
        <taxon>Bacteria</taxon>
        <taxon>Pseudomonadati</taxon>
        <taxon>Pseudomonadota</taxon>
        <taxon>Gammaproteobacteria</taxon>
        <taxon>Enterobacterales</taxon>
        <taxon>Yersiniaceae</taxon>
        <taxon>Yersinia</taxon>
    </lineage>
</organism>
<sequence length="48" mass="5419">MPGNAWEAQAYDKCNREQTADGPRKWDQVRVKGCGKSAPRGWQQSVAR</sequence>
<protein>
    <submittedName>
        <fullName evidence="2">Uncharacterized protein</fullName>
    </submittedName>
</protein>
<dbReference type="HOGENOM" id="CLU_3159639_0_0_6"/>
<feature type="region of interest" description="Disordered" evidence="1">
    <location>
        <begin position="15"/>
        <end position="48"/>
    </location>
</feature>
<reference evidence="2 3" key="1">
    <citation type="journal article" date="2011" name="J. Bacteriol.">
        <title>Complete genome sequence of Yersinia enterocolitica subsp. palearctica serogroup O:3.</title>
        <authorList>
            <person name="Batzilla J."/>
            <person name="Hoper D."/>
            <person name="Antonenka U."/>
            <person name="Heesemann J."/>
            <person name="Rakin A."/>
        </authorList>
    </citation>
    <scope>NUCLEOTIDE SEQUENCE [LARGE SCALE GENOMIC DNA]</scope>
    <source>
        <strain evidence="3">DSM 13030 / CIP 106945 / Y11</strain>
    </source>
</reference>
<dbReference type="AntiFam" id="ANF00047">
    <property type="entry name" value="Overlaps RNaseP, same strand"/>
</dbReference>